<name>A0AAD5MRY4_PARTN</name>
<reference evidence="1" key="1">
    <citation type="submission" date="2021-06" db="EMBL/GenBank/DDBJ databases">
        <title>Parelaphostrongylus tenuis whole genome reference sequence.</title>
        <authorList>
            <person name="Garwood T.J."/>
            <person name="Larsen P.A."/>
            <person name="Fountain-Jones N.M."/>
            <person name="Garbe J.R."/>
            <person name="Macchietto M.G."/>
            <person name="Kania S.A."/>
            <person name="Gerhold R.W."/>
            <person name="Richards J.E."/>
            <person name="Wolf T.M."/>
        </authorList>
    </citation>
    <scope>NUCLEOTIDE SEQUENCE</scope>
    <source>
        <strain evidence="1">MNPRO001-30</strain>
        <tissue evidence="1">Meninges</tissue>
    </source>
</reference>
<protein>
    <submittedName>
        <fullName evidence="1">Uncharacterized protein</fullName>
    </submittedName>
</protein>
<gene>
    <name evidence="1" type="ORF">KIN20_020923</name>
</gene>
<proteinExistence type="predicted"/>
<dbReference type="EMBL" id="JAHQIW010004246">
    <property type="protein sequence ID" value="KAJ1361628.1"/>
    <property type="molecule type" value="Genomic_DNA"/>
</dbReference>
<sequence length="279" mass="30726">MGGARRMFWRNFLMMSSSTIAMRQKKKRHSVTPIVFSAASRTWRFHVTGFSLPVAMAFSTDAAARAQVPQISPNSGSAEAFVKRLIIQGVLDVLEQQGRAAGLPDFVITTILGQLGINVLYTPLPCPVVSVNPTVLKTRRCRGNVCWANVPVCSSSPKSALFERIDHSYEVDKEEIYARCDADDDDLRNFRQHSDDNMSWNGAPGVPAGARSNCRLDMPMDFTPIPPQHLSISGTLTTSNAIMATWSREMWQSVVNRVLRMITSGPFGTQFATAVATVT</sequence>
<keyword evidence="2" id="KW-1185">Reference proteome</keyword>
<evidence type="ECO:0000313" key="2">
    <source>
        <dbReference type="Proteomes" id="UP001196413"/>
    </source>
</evidence>
<organism evidence="1 2">
    <name type="scientific">Parelaphostrongylus tenuis</name>
    <name type="common">Meningeal worm</name>
    <dbReference type="NCBI Taxonomy" id="148309"/>
    <lineage>
        <taxon>Eukaryota</taxon>
        <taxon>Metazoa</taxon>
        <taxon>Ecdysozoa</taxon>
        <taxon>Nematoda</taxon>
        <taxon>Chromadorea</taxon>
        <taxon>Rhabditida</taxon>
        <taxon>Rhabditina</taxon>
        <taxon>Rhabditomorpha</taxon>
        <taxon>Strongyloidea</taxon>
        <taxon>Metastrongylidae</taxon>
        <taxon>Parelaphostrongylus</taxon>
    </lineage>
</organism>
<dbReference type="Proteomes" id="UP001196413">
    <property type="component" value="Unassembled WGS sequence"/>
</dbReference>
<comment type="caution">
    <text evidence="1">The sequence shown here is derived from an EMBL/GenBank/DDBJ whole genome shotgun (WGS) entry which is preliminary data.</text>
</comment>
<dbReference type="AlphaFoldDB" id="A0AAD5MRY4"/>
<evidence type="ECO:0000313" key="1">
    <source>
        <dbReference type="EMBL" id="KAJ1361628.1"/>
    </source>
</evidence>
<accession>A0AAD5MRY4</accession>